<dbReference type="Gene3D" id="3.50.50.60">
    <property type="entry name" value="FAD/NAD(P)-binding domain"/>
    <property type="match status" value="2"/>
</dbReference>
<evidence type="ECO:0000256" key="1">
    <source>
        <dbReference type="ARBA" id="ARBA00001974"/>
    </source>
</evidence>
<dbReference type="Proteomes" id="UP001498238">
    <property type="component" value="Unassembled WGS sequence"/>
</dbReference>
<gene>
    <name evidence="7" type="ORF">NCCP602_30650</name>
</gene>
<dbReference type="Pfam" id="PF14759">
    <property type="entry name" value="Reductase_C"/>
    <property type="match status" value="1"/>
</dbReference>
<sequence length="405" mass="43155">MRSQRTVIIGGGVAAHRCATVLAASGRAGEVTMISDERTAPYDRTLLSKEFLSGLVEADDTLLQPGGYEDAGVEMVLGRRAVALDPQAHRVELSDRSAIGYDSLVIATGAHARRTVPGLLTDPRIHVLRDLPDARALRSQLPGLRRLVVIGAGFVGCEVASTAASLGCEVVIVDRSARPLAAAVGHAAAERMAERHHAKGVRFLGGRAVALCSTDSGVDVMLGDGTHLSGDAVLVGTGIVPNDRWCPTVTDLVDETSRLGGISVDAYGRTGVPDVYAAGDCTRRWSPRTRSWLPGGHWRTAAEHGAAAARTVLAEGEVADLEPFDPVPYFWSHQHGLLVQWLGQVPPGTDIDSLDVEFDDGEAADTFIAHYRHRGRPVAALVVGRPREFAALRREFTVRHTESAA</sequence>
<comment type="caution">
    <text evidence="7">The sequence shown here is derived from an EMBL/GenBank/DDBJ whole genome shotgun (WGS) entry which is preliminary data.</text>
</comment>
<reference evidence="7 8" key="1">
    <citation type="submission" date="2024-01" db="EMBL/GenBank/DDBJ databases">
        <title>Characterization of antibiotic resistant novel bacterial strains and their environmental applications.</title>
        <authorList>
            <person name="Manzoor S."/>
            <person name="Abbas S."/>
            <person name="Arshad M."/>
            <person name="Ahmed I."/>
        </authorList>
    </citation>
    <scope>NUCLEOTIDE SEQUENCE [LARGE SCALE GENOMIC DNA]</scope>
    <source>
        <strain evidence="7 8">NCCP-602</strain>
    </source>
</reference>
<evidence type="ECO:0000256" key="4">
    <source>
        <dbReference type="ARBA" id="ARBA00023002"/>
    </source>
</evidence>
<dbReference type="InterPro" id="IPR050446">
    <property type="entry name" value="FAD-oxidoreductase/Apoptosis"/>
</dbReference>
<keyword evidence="2" id="KW-0285">Flavoprotein</keyword>
<dbReference type="PRINTS" id="PR00411">
    <property type="entry name" value="PNDRDTASEI"/>
</dbReference>
<dbReference type="SUPFAM" id="SSF55424">
    <property type="entry name" value="FAD/NAD-linked reductases, dimerisation (C-terminal) domain"/>
    <property type="match status" value="1"/>
</dbReference>
<dbReference type="RefSeq" id="WP_339393746.1">
    <property type="nucleotide sequence ID" value="NZ_BAAAAF010000016.1"/>
</dbReference>
<dbReference type="PANTHER" id="PTHR43557:SF2">
    <property type="entry name" value="RIESKE DOMAIN-CONTAINING PROTEIN-RELATED"/>
    <property type="match status" value="1"/>
</dbReference>
<dbReference type="InterPro" id="IPR036188">
    <property type="entry name" value="FAD/NAD-bd_sf"/>
</dbReference>
<accession>A0ABP3CBM5</accession>
<evidence type="ECO:0000256" key="3">
    <source>
        <dbReference type="ARBA" id="ARBA00022827"/>
    </source>
</evidence>
<dbReference type="Pfam" id="PF07992">
    <property type="entry name" value="Pyr_redox_2"/>
    <property type="match status" value="1"/>
</dbReference>
<evidence type="ECO:0000256" key="2">
    <source>
        <dbReference type="ARBA" id="ARBA00022630"/>
    </source>
</evidence>
<protein>
    <submittedName>
        <fullName evidence="7">FAD/NAD(P)-binding oxidoreductase</fullName>
    </submittedName>
</protein>
<dbReference type="InterPro" id="IPR016156">
    <property type="entry name" value="FAD/NAD-linked_Rdtase_dimer_sf"/>
</dbReference>
<feature type="domain" description="Reductase C-terminal" evidence="6">
    <location>
        <begin position="329"/>
        <end position="398"/>
    </location>
</feature>
<dbReference type="SUPFAM" id="SSF51905">
    <property type="entry name" value="FAD/NAD(P)-binding domain"/>
    <property type="match status" value="2"/>
</dbReference>
<evidence type="ECO:0000259" key="6">
    <source>
        <dbReference type="Pfam" id="PF14759"/>
    </source>
</evidence>
<proteinExistence type="predicted"/>
<keyword evidence="4" id="KW-0560">Oxidoreductase</keyword>
<comment type="cofactor">
    <cofactor evidence="1">
        <name>FAD</name>
        <dbReference type="ChEBI" id="CHEBI:57692"/>
    </cofactor>
</comment>
<dbReference type="PRINTS" id="PR00368">
    <property type="entry name" value="FADPNR"/>
</dbReference>
<keyword evidence="8" id="KW-1185">Reference proteome</keyword>
<dbReference type="Gene3D" id="3.30.390.30">
    <property type="match status" value="1"/>
</dbReference>
<feature type="domain" description="FAD/NAD(P)-binding" evidence="5">
    <location>
        <begin position="5"/>
        <end position="286"/>
    </location>
</feature>
<dbReference type="InterPro" id="IPR028202">
    <property type="entry name" value="Reductase_C"/>
</dbReference>
<evidence type="ECO:0000313" key="8">
    <source>
        <dbReference type="Proteomes" id="UP001498238"/>
    </source>
</evidence>
<dbReference type="InterPro" id="IPR023753">
    <property type="entry name" value="FAD/NAD-binding_dom"/>
</dbReference>
<organism evidence="7 8">
    <name type="scientific">Brevibacterium metallidurans</name>
    <dbReference type="NCBI Taxonomy" id="1482676"/>
    <lineage>
        <taxon>Bacteria</taxon>
        <taxon>Bacillati</taxon>
        <taxon>Actinomycetota</taxon>
        <taxon>Actinomycetes</taxon>
        <taxon>Micrococcales</taxon>
        <taxon>Brevibacteriaceae</taxon>
        <taxon>Brevibacterium</taxon>
    </lineage>
</organism>
<evidence type="ECO:0000259" key="5">
    <source>
        <dbReference type="Pfam" id="PF07992"/>
    </source>
</evidence>
<dbReference type="EMBL" id="BAAAAF010000016">
    <property type="protein sequence ID" value="GAA0037103.1"/>
    <property type="molecule type" value="Genomic_DNA"/>
</dbReference>
<dbReference type="PANTHER" id="PTHR43557">
    <property type="entry name" value="APOPTOSIS-INDUCING FACTOR 1"/>
    <property type="match status" value="1"/>
</dbReference>
<evidence type="ECO:0000313" key="7">
    <source>
        <dbReference type="EMBL" id="GAA0037103.1"/>
    </source>
</evidence>
<name>A0ABP3CBM5_9MICO</name>
<keyword evidence="3" id="KW-0274">FAD</keyword>